<evidence type="ECO:0000313" key="3">
    <source>
        <dbReference type="Proteomes" id="UP000274920"/>
    </source>
</evidence>
<organism evidence="2 3">
    <name type="scientific">Schaedlerella arabinosiphila</name>
    <dbReference type="NCBI Taxonomy" id="2044587"/>
    <lineage>
        <taxon>Bacteria</taxon>
        <taxon>Bacillati</taxon>
        <taxon>Bacillota</taxon>
        <taxon>Clostridia</taxon>
        <taxon>Lachnospirales</taxon>
        <taxon>Lachnospiraceae</taxon>
        <taxon>Schaedlerella</taxon>
    </lineage>
</organism>
<proteinExistence type="predicted"/>
<dbReference type="SUPFAM" id="SSF53850">
    <property type="entry name" value="Periplasmic binding protein-like II"/>
    <property type="match status" value="1"/>
</dbReference>
<dbReference type="InterPro" id="IPR006059">
    <property type="entry name" value="SBP"/>
</dbReference>
<accession>A0A426DC82</accession>
<dbReference type="Pfam" id="PF01547">
    <property type="entry name" value="SBP_bac_1"/>
    <property type="match status" value="1"/>
</dbReference>
<evidence type="ECO:0000259" key="1">
    <source>
        <dbReference type="Pfam" id="PF12010"/>
    </source>
</evidence>
<evidence type="ECO:0000313" key="2">
    <source>
        <dbReference type="EMBL" id="RRK30470.1"/>
    </source>
</evidence>
<dbReference type="AlphaFoldDB" id="A0A426DC82"/>
<protein>
    <submittedName>
        <fullName evidence="2">Extracellular solute-binding protein</fullName>
    </submittedName>
</protein>
<comment type="caution">
    <text evidence="2">The sequence shown here is derived from an EMBL/GenBank/DDBJ whole genome shotgun (WGS) entry which is preliminary data.</text>
</comment>
<sequence length="529" mass="58805">MHQKKTPCQIYGGKEGRFIIMKWKKGMAVLTAAACLAGCLAGCSGSGSDSGSKESSKEESTEIKDITWMYAQMSGMIPEDLQKVEDALNEITEEKIQVHVNLNPVSFADYQNQISLIMASQEKMDIITTAGSNIWSALLSQRQLTPLNDLLDEYGADIKDTVPEDYFRGTTVNGNIYAVTTNGTKSDNYNIVLRKDLVDKYDLQDEVEKIKASDSILDMDENFEILEGIFQVIKENEPEMEILFPWGSNMGINYDQLSDRLGVMMYDGEDIENLFASEEYKKLCETIYGWARDGYIMKDAATTTESAGSLMKSGRLFAYTLSSGRGNYIDPGAANGYEAYCVNLRKPSISNNSITLFANCIPTTTTEPEAAMKFLNLLYSDADVVNLMAYGVKGEHYVEKEDGWIAYPDGVDASNSKYPGDQTYMYGNAFLLADHETYTTQSAEEGKAYDAGAYITNCMGFNYSSDEIKNEVAACSAVLNEFRTGLEMGAMDPATELPAFLKKLEKSGINVIIEEKQKQLDEWKETLKE</sequence>
<dbReference type="InterPro" id="IPR050490">
    <property type="entry name" value="Bact_solute-bd_prot1"/>
</dbReference>
<dbReference type="InterPro" id="IPR022627">
    <property type="entry name" value="DUF3502"/>
</dbReference>
<keyword evidence="3" id="KW-1185">Reference proteome</keyword>
<name>A0A426DC82_9FIRM</name>
<dbReference type="PANTHER" id="PTHR43649">
    <property type="entry name" value="ARABINOSE-BINDING PROTEIN-RELATED"/>
    <property type="match status" value="1"/>
</dbReference>
<reference evidence="2" key="1">
    <citation type="submission" date="2018-10" db="EMBL/GenBank/DDBJ databases">
        <title>Schaedlerella arabinophila gen. nov. sp. nov., isolated from the mouse intestinal tract and comparative analysis with the genome of the closely related altered Schaedler flora strain ASF502.</title>
        <authorList>
            <person name="Miyake S."/>
            <person name="Soh M."/>
            <person name="Seedorf H."/>
        </authorList>
    </citation>
    <scope>NUCLEOTIDE SEQUENCE [LARGE SCALE GENOMIC DNA]</scope>
    <source>
        <strain evidence="2">DSM 106076</strain>
    </source>
</reference>
<gene>
    <name evidence="2" type="ORF">EBB54_03070</name>
</gene>
<dbReference type="Gene3D" id="3.40.190.10">
    <property type="entry name" value="Periplasmic binding protein-like II"/>
    <property type="match status" value="1"/>
</dbReference>
<dbReference type="Pfam" id="PF12010">
    <property type="entry name" value="DUF3502"/>
    <property type="match status" value="1"/>
</dbReference>
<dbReference type="EMBL" id="RHJS01000002">
    <property type="protein sequence ID" value="RRK30470.1"/>
    <property type="molecule type" value="Genomic_DNA"/>
</dbReference>
<dbReference type="PANTHER" id="PTHR43649:SF17">
    <property type="entry name" value="ABC TRANSPORTER SOLUTE BINDING PROTEIN-SUGAR TRANSPORT"/>
    <property type="match status" value="1"/>
</dbReference>
<feature type="domain" description="DUF3502" evidence="1">
    <location>
        <begin position="459"/>
        <end position="524"/>
    </location>
</feature>
<dbReference type="Proteomes" id="UP000274920">
    <property type="component" value="Unassembled WGS sequence"/>
</dbReference>